<protein>
    <recommendedName>
        <fullName evidence="9">LSM complex subunit LSM5</fullName>
    </recommendedName>
</protein>
<sequence>MSEEKTQVQEARDESPKKDTVLPLEVIDRAIGSEIKILLTNNKEFTGKLVGFDDFVNVVLEDATEIDGDGSEGKKIKRMLLNGSQIAMLSPPSL</sequence>
<keyword evidence="3 9" id="KW-0507">mRNA processing</keyword>
<dbReference type="Gene3D" id="2.30.30.100">
    <property type="match status" value="1"/>
</dbReference>
<reference evidence="12" key="2">
    <citation type="submission" date="2017-11" db="EMBL/GenBank/DDBJ databases">
        <title>Candida auris genome assembly and annotation.</title>
        <authorList>
            <person name="Munoz J.F."/>
            <person name="Gade L.G."/>
            <person name="Chow N.A."/>
            <person name="Litvintseva A.P."/>
            <person name="Loparev V.N."/>
            <person name="Cuomo C.A."/>
        </authorList>
    </citation>
    <scope>NUCLEOTIDE SEQUENCE</scope>
    <source>
        <strain evidence="12">B8441</strain>
    </source>
</reference>
<dbReference type="Pfam" id="PF01423">
    <property type="entry name" value="LSM"/>
    <property type="match status" value="1"/>
</dbReference>
<evidence type="ECO:0000256" key="8">
    <source>
        <dbReference type="ARBA" id="ARBA00023274"/>
    </source>
</evidence>
<dbReference type="CDD" id="cd01732">
    <property type="entry name" value="LSm5"/>
    <property type="match status" value="1"/>
</dbReference>
<reference evidence="12 13" key="1">
    <citation type="journal article" date="2017" name="Clin. Infect. Dis.">
        <title>Simultaneous emergence of multidrug-resistant Candida auris on 3 continents confirmed by whole-genome sequencing and epidemiological analyses.</title>
        <authorList>
            <person name="Lockhart S.R."/>
            <person name="Etienne K.A."/>
            <person name="Vallabhaneni S."/>
            <person name="Farooqi J."/>
            <person name="Chowdhary A."/>
            <person name="Govender N.P."/>
            <person name="Colombo A.L."/>
            <person name="Calvo B."/>
            <person name="Cuomo C.A."/>
            <person name="Desjardins C.A."/>
            <person name="Berkow E.L."/>
            <person name="Castanheira M."/>
            <person name="Magobo R.E."/>
            <person name="Jabeen K."/>
            <person name="Asghar R.J."/>
            <person name="Meis J.F."/>
            <person name="Jackson B."/>
            <person name="Chiller T."/>
            <person name="Litvintseva A.P."/>
        </authorList>
    </citation>
    <scope>NUCLEOTIDE SEQUENCE [LARGE SCALE GENOMIC DNA]</scope>
    <source>
        <strain evidence="12 13">B8441</strain>
    </source>
</reference>
<dbReference type="SUPFAM" id="SSF50182">
    <property type="entry name" value="Sm-like ribonucleoproteins"/>
    <property type="match status" value="1"/>
</dbReference>
<dbReference type="VEuPathDB" id="FungiDB:CJI97_005532"/>
<dbReference type="OMA" id="NNICTLI"/>
<comment type="function">
    <text evidence="9">Plays a role in U6 snRNP assembly and function. Binds to the 3' end of U6 snRNA.</text>
</comment>
<evidence type="ECO:0000313" key="13">
    <source>
        <dbReference type="Proteomes" id="UP000230249"/>
    </source>
</evidence>
<proteinExistence type="inferred from homology"/>
<dbReference type="VEuPathDB" id="FungiDB:CJJ07_002964"/>
<comment type="subunit">
    <text evidence="9">LSm subunits form a heteromer with a doughnut shape.</text>
</comment>
<keyword evidence="6 9" id="KW-0508">mRNA splicing</keyword>
<evidence type="ECO:0000256" key="3">
    <source>
        <dbReference type="ARBA" id="ARBA00022664"/>
    </source>
</evidence>
<dbReference type="VEuPathDB" id="FungiDB:CJJ09_003894"/>
<dbReference type="AlphaFoldDB" id="A0A2H0ZDR9"/>
<evidence type="ECO:0000259" key="10">
    <source>
        <dbReference type="PROSITE" id="PS52002"/>
    </source>
</evidence>
<accession>A0A2H0ZDR9</accession>
<dbReference type="VEuPathDB" id="FungiDB:QG37_06743"/>
<dbReference type="GO" id="GO:0005681">
    <property type="term" value="C:spliceosomal complex"/>
    <property type="evidence" value="ECO:0007669"/>
    <property type="project" value="UniProtKB-KW"/>
</dbReference>
<dbReference type="GO" id="GO:1990726">
    <property type="term" value="C:Lsm1-7-Pat1 complex"/>
    <property type="evidence" value="ECO:0007669"/>
    <property type="project" value="EnsemblFungi"/>
</dbReference>
<evidence type="ECO:0000256" key="1">
    <source>
        <dbReference type="ARBA" id="ARBA00004123"/>
    </source>
</evidence>
<keyword evidence="5 9" id="KW-0694">RNA-binding</keyword>
<dbReference type="GO" id="GO:0008033">
    <property type="term" value="P:tRNA processing"/>
    <property type="evidence" value="ECO:0007669"/>
    <property type="project" value="EnsemblFungi"/>
</dbReference>
<evidence type="ECO:0000256" key="9">
    <source>
        <dbReference type="RuleBase" id="RU365055"/>
    </source>
</evidence>
<organism evidence="12">
    <name type="scientific">Candidozyma auris</name>
    <name type="common">Yeast</name>
    <name type="synonym">Candida auris</name>
    <dbReference type="NCBI Taxonomy" id="498019"/>
    <lineage>
        <taxon>Eukaryota</taxon>
        <taxon>Fungi</taxon>
        <taxon>Dikarya</taxon>
        <taxon>Ascomycota</taxon>
        <taxon>Saccharomycotina</taxon>
        <taxon>Pichiomycetes</taxon>
        <taxon>Metschnikowiaceae</taxon>
        <taxon>Candidozyma</taxon>
    </lineage>
</organism>
<dbReference type="GO" id="GO:0000398">
    <property type="term" value="P:mRNA splicing, via spliceosome"/>
    <property type="evidence" value="ECO:0007669"/>
    <property type="project" value="EnsemblFungi"/>
</dbReference>
<comment type="caution">
    <text evidence="12">The sequence shown here is derived from an EMBL/GenBank/DDBJ whole genome shotgun (WGS) entry which is preliminary data.</text>
</comment>
<reference evidence="11 13" key="3">
    <citation type="journal article" date="2018" name="Nat. Commun.">
        <title>Genomic insights into multidrug-resistance, mating and virulence in Candida auris and related emerging species.</title>
        <authorList>
            <person name="Munoz J.F."/>
            <person name="Gade L."/>
            <person name="Chow N.A."/>
            <person name="Loparev V.N."/>
            <person name="Juieng P."/>
            <person name="Berkow E.L."/>
            <person name="Farrer R.A."/>
            <person name="Litvintseva A.P."/>
            <person name="Cuomo C.A."/>
        </authorList>
    </citation>
    <scope>GENOME REANNOTATION</scope>
    <source>
        <strain evidence="11 13">B8441</strain>
    </source>
</reference>
<dbReference type="InterPro" id="IPR033871">
    <property type="entry name" value="LSm5"/>
</dbReference>
<evidence type="ECO:0000256" key="2">
    <source>
        <dbReference type="ARBA" id="ARBA00006850"/>
    </source>
</evidence>
<dbReference type="InterPro" id="IPR001163">
    <property type="entry name" value="Sm_dom_euk/arc"/>
</dbReference>
<comment type="similarity">
    <text evidence="2 9">Belongs to the snRNP Sm proteins family.</text>
</comment>
<dbReference type="GO" id="GO:0046540">
    <property type="term" value="C:U4/U6 x U5 tri-snRNP complex"/>
    <property type="evidence" value="ECO:0007669"/>
    <property type="project" value="EnsemblFungi"/>
</dbReference>
<evidence type="ECO:0000256" key="4">
    <source>
        <dbReference type="ARBA" id="ARBA00022728"/>
    </source>
</evidence>
<dbReference type="GO" id="GO:0000290">
    <property type="term" value="P:deadenylation-dependent decapping of nuclear-transcribed mRNA"/>
    <property type="evidence" value="ECO:0007669"/>
    <property type="project" value="EnsemblFungi"/>
</dbReference>
<dbReference type="EMBL" id="PEKT03000004">
    <property type="protein sequence ID" value="KAK8439838.1"/>
    <property type="molecule type" value="Genomic_DNA"/>
</dbReference>
<dbReference type="GO" id="GO:0000932">
    <property type="term" value="C:P-body"/>
    <property type="evidence" value="ECO:0007669"/>
    <property type="project" value="EnsemblFungi"/>
</dbReference>
<reference evidence="11" key="4">
    <citation type="submission" date="2024-03" db="EMBL/GenBank/DDBJ databases">
        <title>Improved genome assembly of Candida auris strain B8441 and annotation of B11205.</title>
        <authorList>
            <person name="Cauldron N.C."/>
            <person name="Shea T."/>
            <person name="Cuomo C.A."/>
        </authorList>
    </citation>
    <scope>NUCLEOTIDE SEQUENCE</scope>
    <source>
        <strain evidence="11">B8441</strain>
    </source>
</reference>
<keyword evidence="7 9" id="KW-0539">Nucleus</keyword>
<evidence type="ECO:0000256" key="5">
    <source>
        <dbReference type="ARBA" id="ARBA00022884"/>
    </source>
</evidence>
<dbReference type="STRING" id="498019.A0A2H0ZDR9"/>
<dbReference type="VEuPathDB" id="FungiDB:B9J08_005449"/>
<dbReference type="OrthoDB" id="429711at2759"/>
<dbReference type="PANTHER" id="PTHR20971:SF0">
    <property type="entry name" value="U6 SNRNA-ASSOCIATED SM-LIKE PROTEIN LSM5"/>
    <property type="match status" value="1"/>
</dbReference>
<keyword evidence="8 9" id="KW-0687">Ribonucleoprotein</keyword>
<keyword evidence="4 9" id="KW-0747">Spliceosome</keyword>
<dbReference type="InterPro" id="IPR010920">
    <property type="entry name" value="LSM_dom_sf"/>
</dbReference>
<evidence type="ECO:0000313" key="11">
    <source>
        <dbReference type="EMBL" id="KAK8439838.1"/>
    </source>
</evidence>
<dbReference type="Proteomes" id="UP000230249">
    <property type="component" value="Unassembled WGS sequence"/>
</dbReference>
<comment type="subcellular location">
    <subcellularLocation>
        <location evidence="1 9">Nucleus</location>
    </subcellularLocation>
</comment>
<feature type="domain" description="Sm" evidence="10">
    <location>
        <begin position="22"/>
        <end position="94"/>
    </location>
</feature>
<dbReference type="VEuPathDB" id="FungiDB:CJI96_0004779"/>
<gene>
    <name evidence="9" type="primary">LSM5</name>
    <name evidence="12" type="ORF">B9J08_005449</name>
    <name evidence="11" type="ORF">B9J08_04331</name>
</gene>
<keyword evidence="13" id="KW-1185">Reference proteome</keyword>
<dbReference type="EMBL" id="PEKT02000010">
    <property type="protein sequence ID" value="PIS48746.1"/>
    <property type="molecule type" value="Genomic_DNA"/>
</dbReference>
<dbReference type="GO" id="GO:0006364">
    <property type="term" value="P:rRNA processing"/>
    <property type="evidence" value="ECO:0007669"/>
    <property type="project" value="EnsemblFungi"/>
</dbReference>
<evidence type="ECO:0000313" key="12">
    <source>
        <dbReference type="EMBL" id="PIS48746.1"/>
    </source>
</evidence>
<dbReference type="InterPro" id="IPR047575">
    <property type="entry name" value="Sm"/>
</dbReference>
<dbReference type="GO" id="GO:0005732">
    <property type="term" value="C:sno(s)RNA-containing ribonucleoprotein complex"/>
    <property type="evidence" value="ECO:0007669"/>
    <property type="project" value="EnsemblFungi"/>
</dbReference>
<dbReference type="PROSITE" id="PS52002">
    <property type="entry name" value="SM"/>
    <property type="match status" value="1"/>
</dbReference>
<dbReference type="GO" id="GO:0003723">
    <property type="term" value="F:RNA binding"/>
    <property type="evidence" value="ECO:0007669"/>
    <property type="project" value="UniProtKB-KW"/>
</dbReference>
<evidence type="ECO:0000256" key="6">
    <source>
        <dbReference type="ARBA" id="ARBA00023187"/>
    </source>
</evidence>
<dbReference type="GO" id="GO:0005730">
    <property type="term" value="C:nucleolus"/>
    <property type="evidence" value="ECO:0007669"/>
    <property type="project" value="EnsemblFungi"/>
</dbReference>
<evidence type="ECO:0000256" key="7">
    <source>
        <dbReference type="ARBA" id="ARBA00023242"/>
    </source>
</evidence>
<dbReference type="SMART" id="SM00651">
    <property type="entry name" value="Sm"/>
    <property type="match status" value="1"/>
</dbReference>
<name>A0A2H0ZDR9_CANAR</name>
<dbReference type="PANTHER" id="PTHR20971">
    <property type="entry name" value="U6 SNRNA-ASSOCIATED PROTEIN"/>
    <property type="match status" value="1"/>
</dbReference>
<dbReference type="GO" id="GO:0005688">
    <property type="term" value="C:U6 snRNP"/>
    <property type="evidence" value="ECO:0007669"/>
    <property type="project" value="EnsemblFungi"/>
</dbReference>